<dbReference type="PANTHER" id="PTHR44858">
    <property type="entry name" value="TETRATRICOPEPTIDE REPEAT PROTEIN 6"/>
    <property type="match status" value="1"/>
</dbReference>
<dbReference type="EMBL" id="FXAW01000001">
    <property type="protein sequence ID" value="SMG15379.1"/>
    <property type="molecule type" value="Genomic_DNA"/>
</dbReference>
<dbReference type="AlphaFoldDB" id="A0A1X7IKS2"/>
<dbReference type="PANTHER" id="PTHR44858:SF1">
    <property type="entry name" value="UDP-N-ACETYLGLUCOSAMINE--PEPTIDE N-ACETYLGLUCOSAMINYLTRANSFERASE SPINDLY-RELATED"/>
    <property type="match status" value="1"/>
</dbReference>
<reference evidence="6" key="1">
    <citation type="submission" date="2017-04" db="EMBL/GenBank/DDBJ databases">
        <authorList>
            <person name="Varghese N."/>
            <person name="Submissions S."/>
        </authorList>
    </citation>
    <scope>NUCLEOTIDE SEQUENCE [LARGE SCALE GENOMIC DNA]</scope>
    <source>
        <strain evidence="6">DSM 4125</strain>
    </source>
</reference>
<protein>
    <submittedName>
        <fullName evidence="5">TPR repeat-containing protein</fullName>
    </submittedName>
</protein>
<dbReference type="SUPFAM" id="SSF48452">
    <property type="entry name" value="TPR-like"/>
    <property type="match status" value="1"/>
</dbReference>
<keyword evidence="2 3" id="KW-0802">TPR repeat</keyword>
<dbReference type="Proteomes" id="UP000193804">
    <property type="component" value="Unassembled WGS sequence"/>
</dbReference>
<keyword evidence="6" id="KW-1185">Reference proteome</keyword>
<dbReference type="Gene3D" id="1.25.40.10">
    <property type="entry name" value="Tetratricopeptide repeat domain"/>
    <property type="match status" value="2"/>
</dbReference>
<dbReference type="InterPro" id="IPR011990">
    <property type="entry name" value="TPR-like_helical_dom_sf"/>
</dbReference>
<dbReference type="InterPro" id="IPR050498">
    <property type="entry name" value="Ycf3"/>
</dbReference>
<sequence length="240" mass="27213">MENINILLETASSYCQKGDFKQGIHLYSQYITKNNQNPVAFYQRGKAYFKIKDYQAAQSDLSKAIKLKPDSAELYAERGLIYYMAKKQDAAMSDFNIAVEMEPENPFRYASRAFIKDHLNDLQGAKNDYQKALELDPEDAISHNNLGLVLGKMGNHKIAEKHYKDAEKLDPKNFGMKKSSDEKADVTPQPKPEPAPLPTIKSNQKEQAKSNFGNTVKALLTSSEERKEFWDFVKGKVFGS</sequence>
<evidence type="ECO:0000313" key="6">
    <source>
        <dbReference type="Proteomes" id="UP000193804"/>
    </source>
</evidence>
<dbReference type="Pfam" id="PF13414">
    <property type="entry name" value="TPR_11"/>
    <property type="match status" value="1"/>
</dbReference>
<evidence type="ECO:0000256" key="2">
    <source>
        <dbReference type="ARBA" id="ARBA00022803"/>
    </source>
</evidence>
<feature type="repeat" description="TPR" evidence="3">
    <location>
        <begin position="106"/>
        <end position="139"/>
    </location>
</feature>
<evidence type="ECO:0000256" key="4">
    <source>
        <dbReference type="SAM" id="MobiDB-lite"/>
    </source>
</evidence>
<dbReference type="RefSeq" id="WP_085515737.1">
    <property type="nucleotide sequence ID" value="NZ_FXAW01000001.1"/>
</dbReference>
<proteinExistence type="predicted"/>
<accession>A0A1X7IKS2</accession>
<feature type="repeat" description="TPR" evidence="3">
    <location>
        <begin position="38"/>
        <end position="71"/>
    </location>
</feature>
<dbReference type="PROSITE" id="PS50005">
    <property type="entry name" value="TPR"/>
    <property type="match status" value="4"/>
</dbReference>
<dbReference type="InterPro" id="IPR019734">
    <property type="entry name" value="TPR_rpt"/>
</dbReference>
<feature type="repeat" description="TPR" evidence="3">
    <location>
        <begin position="72"/>
        <end position="105"/>
    </location>
</feature>
<organism evidence="5 6">
    <name type="scientific">Marivirga sericea</name>
    <dbReference type="NCBI Taxonomy" id="1028"/>
    <lineage>
        <taxon>Bacteria</taxon>
        <taxon>Pseudomonadati</taxon>
        <taxon>Bacteroidota</taxon>
        <taxon>Cytophagia</taxon>
        <taxon>Cytophagales</taxon>
        <taxon>Marivirgaceae</taxon>
        <taxon>Marivirga</taxon>
    </lineage>
</organism>
<keyword evidence="1" id="KW-0677">Repeat</keyword>
<evidence type="ECO:0000256" key="1">
    <source>
        <dbReference type="ARBA" id="ARBA00022737"/>
    </source>
</evidence>
<dbReference type="SMART" id="SM00028">
    <property type="entry name" value="TPR"/>
    <property type="match status" value="5"/>
</dbReference>
<name>A0A1X7IKS2_9BACT</name>
<evidence type="ECO:0000256" key="3">
    <source>
        <dbReference type="PROSITE-ProRule" id="PRU00339"/>
    </source>
</evidence>
<gene>
    <name evidence="5" type="ORF">SAMN05661096_00758</name>
</gene>
<feature type="region of interest" description="Disordered" evidence="4">
    <location>
        <begin position="169"/>
        <end position="211"/>
    </location>
</feature>
<evidence type="ECO:0000313" key="5">
    <source>
        <dbReference type="EMBL" id="SMG15379.1"/>
    </source>
</evidence>
<dbReference type="STRING" id="1028.SAMN05661096_00758"/>
<dbReference type="OrthoDB" id="5508659at2"/>
<feature type="repeat" description="TPR" evidence="3">
    <location>
        <begin position="140"/>
        <end position="173"/>
    </location>
</feature>
<dbReference type="Pfam" id="PF00515">
    <property type="entry name" value="TPR_1"/>
    <property type="match status" value="1"/>
</dbReference>